<dbReference type="SUPFAM" id="SSF48452">
    <property type="entry name" value="TPR-like"/>
    <property type="match status" value="1"/>
</dbReference>
<keyword evidence="3" id="KW-0677">Repeat</keyword>
<organism evidence="6 7">
    <name type="scientific">Scophthalmus maximus</name>
    <name type="common">Turbot</name>
    <name type="synonym">Psetta maxima</name>
    <dbReference type="NCBI Taxonomy" id="52904"/>
    <lineage>
        <taxon>Eukaryota</taxon>
        <taxon>Metazoa</taxon>
        <taxon>Chordata</taxon>
        <taxon>Craniata</taxon>
        <taxon>Vertebrata</taxon>
        <taxon>Euteleostomi</taxon>
        <taxon>Actinopterygii</taxon>
        <taxon>Neopterygii</taxon>
        <taxon>Teleostei</taxon>
        <taxon>Neoteleostei</taxon>
        <taxon>Acanthomorphata</taxon>
        <taxon>Carangaria</taxon>
        <taxon>Pleuronectiformes</taxon>
        <taxon>Pleuronectoidei</taxon>
        <taxon>Scophthalmidae</taxon>
        <taxon>Scophthalmus</taxon>
    </lineage>
</organism>
<reference evidence="6 7" key="1">
    <citation type="submission" date="2019-06" db="EMBL/GenBank/DDBJ databases">
        <title>Draft genomes of female and male turbot (Scophthalmus maximus).</title>
        <authorList>
            <person name="Xu H."/>
            <person name="Xu X.-W."/>
            <person name="Shao C."/>
            <person name="Chen S."/>
        </authorList>
    </citation>
    <scope>NUCLEOTIDE SEQUENCE [LARGE SCALE GENOMIC DNA]</scope>
    <source>
        <strain evidence="6">Ysfricsl-2016a</strain>
        <tissue evidence="6">Blood</tissue>
    </source>
</reference>
<comment type="caution">
    <text evidence="6">The sequence shown here is derived from an EMBL/GenBank/DDBJ whole genome shotgun (WGS) entry which is preliminary data.</text>
</comment>
<gene>
    <name evidence="6" type="ORF">F2P81_018021</name>
</gene>
<accession>A0A6A4S124</accession>
<keyword evidence="4" id="KW-0802">TPR repeat</keyword>
<dbReference type="Pfam" id="PF10300">
    <property type="entry name" value="Iml2-TPR_39"/>
    <property type="match status" value="1"/>
</dbReference>
<dbReference type="Gene3D" id="1.25.40.10">
    <property type="entry name" value="Tetratricopeptide repeat domain"/>
    <property type="match status" value="1"/>
</dbReference>
<dbReference type="Proteomes" id="UP000438429">
    <property type="component" value="Unassembled WGS sequence"/>
</dbReference>
<evidence type="ECO:0000313" key="7">
    <source>
        <dbReference type="Proteomes" id="UP000438429"/>
    </source>
</evidence>
<dbReference type="GO" id="GO:0006629">
    <property type="term" value="P:lipid metabolic process"/>
    <property type="evidence" value="ECO:0007669"/>
    <property type="project" value="UniProtKB-KW"/>
</dbReference>
<evidence type="ECO:0000256" key="3">
    <source>
        <dbReference type="ARBA" id="ARBA00022737"/>
    </source>
</evidence>
<evidence type="ECO:0000256" key="4">
    <source>
        <dbReference type="ARBA" id="ARBA00022803"/>
    </source>
</evidence>
<protein>
    <recommendedName>
        <fullName evidence="2">Tetratricopeptide repeat protein 39B</fullName>
    </recommendedName>
</protein>
<dbReference type="AlphaFoldDB" id="A0A6A4S124"/>
<evidence type="ECO:0000256" key="5">
    <source>
        <dbReference type="ARBA" id="ARBA00023098"/>
    </source>
</evidence>
<dbReference type="InterPro" id="IPR019412">
    <property type="entry name" value="IML2/TPR_39"/>
</dbReference>
<sequence>MQATMTFEHRDIQTAMATIKDALNTCQKFRKKNSVVGSLSSLISKQTRLQEEEMHAEICYAECLLQKATLTFVQDENMISFIKGGIKIRTSYQIYKECQNVLNVNQDLAGQSDLFRQFEGGVKLGIGSFNLMLSLLPQRILRLLEFIGFSGNRDFGLSQLREGASSQSLRSILSALTLLFYHTYVSLILGTGEGNLVEAEALLEPYQHKYPKGSIILFYTARIATLRGNFEKARARYEECISSQQEWKQIHHLCYWELMWTHSYQQEWQQAYRYADLLCKESRWSKAIYVYQKAAIISMMSEEDVKKTGEDIVELFRSEMMYVWNGFTIVGKRADATEALLVTIEAAEEQLRNDPSGFKTAASTTTNTSSLVFKTHRKLRRSNQRLSDEDLTFPVGRFLLYKHVQLEGRIRYDHYLVPFTLYELGLLYKQQGDITKATTYIENAKTNYKDYSMESRLHFRIHAALGSLRGSPVGTP</sequence>
<evidence type="ECO:0000256" key="1">
    <source>
        <dbReference type="ARBA" id="ARBA00006400"/>
    </source>
</evidence>
<dbReference type="PANTHER" id="PTHR31859:SF4">
    <property type="entry name" value="TETRATRICOPEPTIDE REPEAT PROTEIN 39B"/>
    <property type="match status" value="1"/>
</dbReference>
<dbReference type="EMBL" id="VEVO01000016">
    <property type="protein sequence ID" value="KAF0028916.1"/>
    <property type="molecule type" value="Genomic_DNA"/>
</dbReference>
<dbReference type="InterPro" id="IPR011990">
    <property type="entry name" value="TPR-like_helical_dom_sf"/>
</dbReference>
<dbReference type="PANTHER" id="PTHR31859">
    <property type="entry name" value="TETRATRICOPEPTIDE REPEAT PROTEIN 39 FAMILY MEMBER"/>
    <property type="match status" value="1"/>
</dbReference>
<evidence type="ECO:0000313" key="6">
    <source>
        <dbReference type="EMBL" id="KAF0028916.1"/>
    </source>
</evidence>
<proteinExistence type="inferred from homology"/>
<comment type="similarity">
    <text evidence="1">Belongs to the TTC39 family.</text>
</comment>
<evidence type="ECO:0000256" key="2">
    <source>
        <dbReference type="ARBA" id="ARBA00015483"/>
    </source>
</evidence>
<name>A0A6A4S124_SCOMX</name>
<keyword evidence="5" id="KW-0443">Lipid metabolism</keyword>